<reference evidence="3" key="1">
    <citation type="submission" date="2017-09" db="EMBL/GenBank/DDBJ databases">
        <title>Depth-based differentiation of microbial function through sediment-hosted aquifers and enrichment of novel symbionts in the deep terrestrial subsurface.</title>
        <authorList>
            <person name="Probst A.J."/>
            <person name="Ladd B."/>
            <person name="Jarett J.K."/>
            <person name="Geller-Mcgrath D.E."/>
            <person name="Sieber C.M.K."/>
            <person name="Emerson J.B."/>
            <person name="Anantharaman K."/>
            <person name="Thomas B.C."/>
            <person name="Malmstrom R."/>
            <person name="Stieglmeier M."/>
            <person name="Klingl A."/>
            <person name="Woyke T."/>
            <person name="Ryan C.M."/>
            <person name="Banfield J.F."/>
        </authorList>
    </citation>
    <scope>NUCLEOTIDE SEQUENCE [LARGE SCALE GENOMIC DNA]</scope>
</reference>
<evidence type="ECO:0000259" key="1">
    <source>
        <dbReference type="Pfam" id="PF01850"/>
    </source>
</evidence>
<protein>
    <recommendedName>
        <fullName evidence="1">PIN domain-containing protein</fullName>
    </recommendedName>
</protein>
<dbReference type="InterPro" id="IPR029060">
    <property type="entry name" value="PIN-like_dom_sf"/>
</dbReference>
<gene>
    <name evidence="2" type="ORF">CO051_07635</name>
</gene>
<dbReference type="EMBL" id="PFSC01000197">
    <property type="protein sequence ID" value="PJC30086.1"/>
    <property type="molecule type" value="Genomic_DNA"/>
</dbReference>
<proteinExistence type="predicted"/>
<dbReference type="AlphaFoldDB" id="A0A2M8EW36"/>
<organism evidence="2 3">
    <name type="scientific">Candidatus Roizmanbacteria bacterium CG_4_9_14_0_2_um_filter_39_13</name>
    <dbReference type="NCBI Taxonomy" id="1974839"/>
    <lineage>
        <taxon>Bacteria</taxon>
        <taxon>Candidatus Roizmaniibacteriota</taxon>
    </lineage>
</organism>
<dbReference type="Proteomes" id="UP000231383">
    <property type="component" value="Unassembled WGS sequence"/>
</dbReference>
<evidence type="ECO:0000313" key="2">
    <source>
        <dbReference type="EMBL" id="PJC30086.1"/>
    </source>
</evidence>
<dbReference type="SUPFAM" id="SSF88723">
    <property type="entry name" value="PIN domain-like"/>
    <property type="match status" value="1"/>
</dbReference>
<sequence length="134" mass="15783">MKEKFYLDTNLIVNYFCNRNKKQYELAKELFTKAKQKNIELVLLSEIVIEVEYSLNKHYGYNREQIQIELLSLAKSQYIYIDHREAVIQAINLYCLTTIDLVDCILYSKAKADNAEVLSFDTDFKKLKKKSPLS</sequence>
<dbReference type="Gene3D" id="3.40.50.1010">
    <property type="entry name" value="5'-nuclease"/>
    <property type="match status" value="1"/>
</dbReference>
<comment type="caution">
    <text evidence="2">The sequence shown here is derived from an EMBL/GenBank/DDBJ whole genome shotgun (WGS) entry which is preliminary data.</text>
</comment>
<feature type="domain" description="PIN" evidence="1">
    <location>
        <begin position="6"/>
        <end position="129"/>
    </location>
</feature>
<name>A0A2M8EW36_9BACT</name>
<dbReference type="Pfam" id="PF01850">
    <property type="entry name" value="PIN"/>
    <property type="match status" value="1"/>
</dbReference>
<evidence type="ECO:0000313" key="3">
    <source>
        <dbReference type="Proteomes" id="UP000231383"/>
    </source>
</evidence>
<dbReference type="InterPro" id="IPR002716">
    <property type="entry name" value="PIN_dom"/>
</dbReference>
<accession>A0A2M8EW36</accession>